<evidence type="ECO:0000313" key="3">
    <source>
        <dbReference type="EMBL" id="CDS93265.1"/>
    </source>
</evidence>
<proteinExistence type="predicted"/>
<dbReference type="EMBL" id="LK932534">
    <property type="protein sequence ID" value="CDS90167.1"/>
    <property type="molecule type" value="Genomic_DNA"/>
</dbReference>
<evidence type="ECO:0000313" key="1">
    <source>
        <dbReference type="EMBL" id="CDS90167.1"/>
    </source>
</evidence>
<organism evidence="2">
    <name type="scientific">Clostridioides difficile</name>
    <name type="common">Peptoclostridium difficile</name>
    <dbReference type="NCBI Taxonomy" id="1496"/>
    <lineage>
        <taxon>Bacteria</taxon>
        <taxon>Bacillati</taxon>
        <taxon>Bacillota</taxon>
        <taxon>Clostridia</taxon>
        <taxon>Peptostreptococcales</taxon>
        <taxon>Peptostreptococcaceae</taxon>
        <taxon>Clostridioides</taxon>
    </lineage>
</organism>
<dbReference type="EMBL" id="LK932773">
    <property type="protein sequence ID" value="CDS93265.1"/>
    <property type="molecule type" value="Genomic_DNA"/>
</dbReference>
<reference evidence="2" key="1">
    <citation type="submission" date="2014-07" db="EMBL/GenBank/DDBJ databases">
        <authorList>
            <person name="Monot Marc"/>
        </authorList>
    </citation>
    <scope>NUCLEOTIDE SEQUENCE</scope>
    <source>
        <strain evidence="3">7032989</strain>
        <strain evidence="2">7032994</strain>
    </source>
</reference>
<dbReference type="RefSeq" id="WP_021367422.1">
    <property type="nucleotide sequence ID" value="NZ_BBYB01000267.1"/>
</dbReference>
<gene>
    <name evidence="3" type="ORF">BN1095_1300116</name>
    <name evidence="1" type="ORF">BN1096_790071</name>
    <name evidence="2" type="ORF">BN1097_790072</name>
</gene>
<evidence type="ECO:0000313" key="2">
    <source>
        <dbReference type="EMBL" id="CDS90369.1"/>
    </source>
</evidence>
<accession>A0A069AM27</accession>
<protein>
    <submittedName>
        <fullName evidence="2">Uncharacterized protein</fullName>
    </submittedName>
</protein>
<name>A0A069AM27_CLODI</name>
<sequence>MKYYDLKELVPEITGVDEEDYILWQSTLKDIQRIDKLVRGISSYSDTNKISESQKDDIVVLYRTLNKDREKLDILKKFARKKHLTEKESETLFDLFVNSMNSKEEREEYSKHKEEVKSEELKAGVDKIISSIIETVKETEEFTYGARLKLLDSLSKHVEIVIEFHKKEIQVAKELGGKEINILEEEARLDKISKKDKIRNNYPESKKN</sequence>
<dbReference type="EMBL" id="LK932419">
    <property type="protein sequence ID" value="CDS90369.1"/>
    <property type="molecule type" value="Genomic_DNA"/>
</dbReference>
<dbReference type="AlphaFoldDB" id="A0A069AM27"/>